<dbReference type="Gene3D" id="3.40.50.1820">
    <property type="entry name" value="alpha/beta hydrolase"/>
    <property type="match status" value="1"/>
</dbReference>
<keyword evidence="5" id="KW-1185">Reference proteome</keyword>
<dbReference type="SUPFAM" id="SSF53474">
    <property type="entry name" value="alpha/beta-Hydrolases"/>
    <property type="match status" value="1"/>
</dbReference>
<evidence type="ECO:0000313" key="5">
    <source>
        <dbReference type="Proteomes" id="UP000054107"/>
    </source>
</evidence>
<name>A0A0B7NE84_9FUNG</name>
<keyword evidence="1" id="KW-0378">Hydrolase</keyword>
<dbReference type="AlphaFoldDB" id="A0A0B7NE84"/>
<dbReference type="PANTHER" id="PTHR48081">
    <property type="entry name" value="AB HYDROLASE SUPERFAMILY PROTEIN C4A8.06C"/>
    <property type="match status" value="1"/>
</dbReference>
<evidence type="ECO:0000256" key="1">
    <source>
        <dbReference type="ARBA" id="ARBA00022801"/>
    </source>
</evidence>
<dbReference type="NCBIfam" id="TIGR00756">
    <property type="entry name" value="PPR"/>
    <property type="match status" value="1"/>
</dbReference>
<dbReference type="Gene3D" id="1.25.40.10">
    <property type="entry name" value="Tetratricopeptide repeat domain"/>
    <property type="match status" value="1"/>
</dbReference>
<dbReference type="PROSITE" id="PS51375">
    <property type="entry name" value="PPR"/>
    <property type="match status" value="1"/>
</dbReference>
<organism evidence="4 5">
    <name type="scientific">Parasitella parasitica</name>
    <dbReference type="NCBI Taxonomy" id="35722"/>
    <lineage>
        <taxon>Eukaryota</taxon>
        <taxon>Fungi</taxon>
        <taxon>Fungi incertae sedis</taxon>
        <taxon>Mucoromycota</taxon>
        <taxon>Mucoromycotina</taxon>
        <taxon>Mucoromycetes</taxon>
        <taxon>Mucorales</taxon>
        <taxon>Mucorineae</taxon>
        <taxon>Mucoraceae</taxon>
        <taxon>Parasitella</taxon>
    </lineage>
</organism>
<dbReference type="Pfam" id="PF13041">
    <property type="entry name" value="PPR_2"/>
    <property type="match status" value="1"/>
</dbReference>
<gene>
    <name evidence="4" type="primary">PARPA_11095.1 scaffold 42800</name>
</gene>
<dbReference type="InterPro" id="IPR013094">
    <property type="entry name" value="AB_hydrolase_3"/>
</dbReference>
<dbReference type="Proteomes" id="UP000054107">
    <property type="component" value="Unassembled WGS sequence"/>
</dbReference>
<reference evidence="4 5" key="1">
    <citation type="submission" date="2014-09" db="EMBL/GenBank/DDBJ databases">
        <authorList>
            <person name="Ellenberger Sabrina"/>
        </authorList>
    </citation>
    <scope>NUCLEOTIDE SEQUENCE [LARGE SCALE GENOMIC DNA]</scope>
    <source>
        <strain evidence="4 5">CBS 412.66</strain>
    </source>
</reference>
<evidence type="ECO:0000313" key="4">
    <source>
        <dbReference type="EMBL" id="CEP16816.1"/>
    </source>
</evidence>
<evidence type="ECO:0000259" key="3">
    <source>
        <dbReference type="Pfam" id="PF07859"/>
    </source>
</evidence>
<dbReference type="InterPro" id="IPR050300">
    <property type="entry name" value="GDXG_lipolytic_enzyme"/>
</dbReference>
<sequence>MFLYRSRSDWRHYEENRGYWIAEDLKRNAKREAINDRISEANVIILWIPGGGFRFDLGKLYTPTFATWIRALEADKRIKSMIFVAEYEHGPEHLFPAAVNQIAKTYSWLTNTLNIDPKKIIIGADDAGAAIALDTLFIKISTQQRPAGMVCASPYTGMEAGGESWRANLDQDIINENSISRMECAYMGPEENDSDKESDGGKSEMEPFSYLRHNVELGSFLPARMLFFLGGKEVLLDEGGLLASRARNSGIQVAVVQEPSGVHLWSMLPDIFIKDQSAKQFMLDRFVEFVASTIEINKYPNGRMRPSQHSESDSTQAKGRRYVEVDSPFAKANRYTYAMPNDIYIASNKVTKILEIGTVDDAADYIRALPIYLQSPVVWNQLIAFCAKHGRANYAEHFFSQMRKRGIDPNEHTFSHMLVAYGKSTSPRSIYSAEAWLKKMKDFDFKPASIHINNLMRVYNHAGHPEKTLALLKQISTSNDILPDAVTYSIALQACPQLPRYVNAQKVRHIWNNILARIEEKQPKQTTSLLSQKAADIIWKEDAIRHDKTKDAELKVDDSLVVALLRAVTQTASAERDVLIGIEAIEKFYSLCPPQAVELLKRNGISKQDLQPGFGFRPSVKVLDAILRFSGALREFKLGKEYFDLAIQQFPQLKPDKYVDDAYAWIETQLQREQNFRKKRYASKS</sequence>
<evidence type="ECO:0000256" key="2">
    <source>
        <dbReference type="PROSITE-ProRule" id="PRU00708"/>
    </source>
</evidence>
<dbReference type="STRING" id="35722.A0A0B7NE84"/>
<accession>A0A0B7NE84</accession>
<dbReference type="OrthoDB" id="185373at2759"/>
<dbReference type="InterPro" id="IPR011990">
    <property type="entry name" value="TPR-like_helical_dom_sf"/>
</dbReference>
<feature type="repeat" description="PPR" evidence="2">
    <location>
        <begin position="375"/>
        <end position="409"/>
    </location>
</feature>
<protein>
    <recommendedName>
        <fullName evidence="3">Alpha/beta hydrolase fold-3 domain-containing protein</fullName>
    </recommendedName>
</protein>
<dbReference type="GO" id="GO:0016787">
    <property type="term" value="F:hydrolase activity"/>
    <property type="evidence" value="ECO:0007669"/>
    <property type="project" value="UniProtKB-KW"/>
</dbReference>
<feature type="domain" description="Alpha/beta hydrolase fold-3" evidence="3">
    <location>
        <begin position="47"/>
        <end position="265"/>
    </location>
</feature>
<dbReference type="Pfam" id="PF07859">
    <property type="entry name" value="Abhydrolase_3"/>
    <property type="match status" value="1"/>
</dbReference>
<dbReference type="InterPro" id="IPR002885">
    <property type="entry name" value="PPR_rpt"/>
</dbReference>
<dbReference type="PANTHER" id="PTHR48081:SF8">
    <property type="entry name" value="ALPHA_BETA HYDROLASE FOLD-3 DOMAIN-CONTAINING PROTEIN-RELATED"/>
    <property type="match status" value="1"/>
</dbReference>
<dbReference type="EMBL" id="LN733372">
    <property type="protein sequence ID" value="CEP16816.1"/>
    <property type="molecule type" value="Genomic_DNA"/>
</dbReference>
<proteinExistence type="predicted"/>
<dbReference type="InterPro" id="IPR029058">
    <property type="entry name" value="AB_hydrolase_fold"/>
</dbReference>